<dbReference type="Proteomes" id="UP001201844">
    <property type="component" value="Unassembled WGS sequence"/>
</dbReference>
<keyword evidence="3" id="KW-1185">Reference proteome</keyword>
<dbReference type="InterPro" id="IPR043129">
    <property type="entry name" value="ATPase_NBD"/>
</dbReference>
<comment type="caution">
    <text evidence="2">The sequence shown here is derived from an EMBL/GenBank/DDBJ whole genome shotgun (WGS) entry which is preliminary data.</text>
</comment>
<organism evidence="2 3">
    <name type="scientific">Shinella sedimenti</name>
    <dbReference type="NCBI Taxonomy" id="2919913"/>
    <lineage>
        <taxon>Bacteria</taxon>
        <taxon>Pseudomonadati</taxon>
        <taxon>Pseudomonadota</taxon>
        <taxon>Alphaproteobacteria</taxon>
        <taxon>Hyphomicrobiales</taxon>
        <taxon>Rhizobiaceae</taxon>
        <taxon>Shinella</taxon>
    </lineage>
</organism>
<dbReference type="SUPFAM" id="SSF46785">
    <property type="entry name" value="Winged helix' DNA-binding domain"/>
    <property type="match status" value="1"/>
</dbReference>
<name>A0ABT0CSX6_9HYPH</name>
<protein>
    <submittedName>
        <fullName evidence="2">ROK family transcriptional regulator</fullName>
    </submittedName>
</protein>
<dbReference type="RefSeq" id="WP_241605232.1">
    <property type="nucleotide sequence ID" value="NZ_JAKVIN010000010.1"/>
</dbReference>
<gene>
    <name evidence="2" type="ORF">MKI86_21480</name>
</gene>
<evidence type="ECO:0000256" key="1">
    <source>
        <dbReference type="SAM" id="MobiDB-lite"/>
    </source>
</evidence>
<dbReference type="InterPro" id="IPR000600">
    <property type="entry name" value="ROK"/>
</dbReference>
<dbReference type="PANTHER" id="PTHR18964:SF169">
    <property type="entry name" value="N-ACETYLMANNOSAMINE KINASE"/>
    <property type="match status" value="1"/>
</dbReference>
<dbReference type="InterPro" id="IPR036388">
    <property type="entry name" value="WH-like_DNA-bd_sf"/>
</dbReference>
<dbReference type="Gene3D" id="1.10.10.10">
    <property type="entry name" value="Winged helix-like DNA-binding domain superfamily/Winged helix DNA-binding domain"/>
    <property type="match status" value="1"/>
</dbReference>
<dbReference type="PANTHER" id="PTHR18964">
    <property type="entry name" value="ROK (REPRESSOR, ORF, KINASE) FAMILY"/>
    <property type="match status" value="1"/>
</dbReference>
<reference evidence="2 3" key="1">
    <citation type="submission" date="2022-02" db="EMBL/GenBank/DDBJ databases">
        <title>Shinella B3.7 sp. nov., isolated from Sediment (Zhairuo Island).</title>
        <authorList>
            <person name="Chen G."/>
        </authorList>
    </citation>
    <scope>NUCLEOTIDE SEQUENCE [LARGE SCALE GENOMIC DNA]</scope>
    <source>
        <strain evidence="2 3">B3.7</strain>
        <plasmid evidence="2">unnamed</plasmid>
    </source>
</reference>
<dbReference type="EMBL" id="JAKVIN010000010">
    <property type="protein sequence ID" value="MCJ8151717.1"/>
    <property type="molecule type" value="Genomic_DNA"/>
</dbReference>
<feature type="region of interest" description="Disordered" evidence="1">
    <location>
        <begin position="1"/>
        <end position="23"/>
    </location>
</feature>
<dbReference type="InterPro" id="IPR036390">
    <property type="entry name" value="WH_DNA-bd_sf"/>
</dbReference>
<accession>A0ABT0CSX6</accession>
<sequence>MLSTDKAAGDAGERLDTSRGTNQTGVKLYNERLVLSLVRTHGPLSKGEISRMTGLSAQASSVIMKQLEMDGLLVRGEPQRGKVGQPSIPMALNPEGAFSVGFKIGRRSADLVLMDMVGTPRQMIRTTFAYPTPALLKQFFQTSLETITDNMTRIQFSRVRGVGIAAPSEMWSWEEEVGAPHDVVDAWRSFDLKAEVAQLCDWPVHFYNDATAACAAELAFGEGGKYPDFLYVFFATLVGGGVVLDGSLYPGRRGYAGAIGSAPVSTTEAGKPPKRLIQCASIYLLERMIRDSGGDPSLIWHNNEDWSALGGVVDRWVEQATDSLALAIGSAISVIDFHNVVIDGGFPPDVRAKVVARTRQKLAAMDVQGVAPVEIVEGKIGSDARVLGAASLPLLAEYARHRDLLFN</sequence>
<feature type="compositionally biased region" description="Basic and acidic residues" evidence="1">
    <location>
        <begin position="7"/>
        <end position="17"/>
    </location>
</feature>
<dbReference type="SUPFAM" id="SSF53067">
    <property type="entry name" value="Actin-like ATPase domain"/>
    <property type="match status" value="1"/>
</dbReference>
<dbReference type="Pfam" id="PF00480">
    <property type="entry name" value="ROK"/>
    <property type="match status" value="1"/>
</dbReference>
<evidence type="ECO:0000313" key="2">
    <source>
        <dbReference type="EMBL" id="MCJ8151717.1"/>
    </source>
</evidence>
<geneLocation type="plasmid" evidence="2">
    <name>unnamed</name>
</geneLocation>
<proteinExistence type="predicted"/>
<dbReference type="Gene3D" id="3.30.420.40">
    <property type="match status" value="2"/>
</dbReference>
<keyword evidence="2" id="KW-0614">Plasmid</keyword>
<evidence type="ECO:0000313" key="3">
    <source>
        <dbReference type="Proteomes" id="UP001201844"/>
    </source>
</evidence>